<dbReference type="Pfam" id="PF06347">
    <property type="entry name" value="SH3_4"/>
    <property type="match status" value="1"/>
</dbReference>
<reference evidence="3" key="1">
    <citation type="submission" date="2021-01" db="EMBL/GenBank/DDBJ databases">
        <title>Description of Breznakiella homolactica.</title>
        <authorList>
            <person name="Song Y."/>
            <person name="Brune A."/>
        </authorList>
    </citation>
    <scope>NUCLEOTIDE SEQUENCE</scope>
    <source>
        <strain evidence="3">RmG30</strain>
    </source>
</reference>
<keyword evidence="2" id="KW-1133">Transmembrane helix</keyword>
<feature type="transmembrane region" description="Helical" evidence="2">
    <location>
        <begin position="368"/>
        <end position="389"/>
    </location>
</feature>
<evidence type="ECO:0000256" key="2">
    <source>
        <dbReference type="SAM" id="Phobius"/>
    </source>
</evidence>
<dbReference type="RefSeq" id="WP_215626254.1">
    <property type="nucleotide sequence ID" value="NZ_CP067089.2"/>
</dbReference>
<sequence>MEEPGMVGGYLRLQSGLLTLLLLFFCIFPVQAVSGPDEPLQVIVQISPEAPKAGESLAVIFLVSHPVPSEVEIPLPALPAGVTLDRIRSESRIIPDRSSRGERWTVVEFICTPGIAGRISWGPFTVRVPGRETVTAPVELYVTGQENNGQRYSPRLYWGELPRQIRAGERREFLLFLSGWDPSKPLSFPLPFRVTLPETALLEQLLPAVPDRNRGAVLRLAVIPLEEGELTIPPVYLDYSGTHLSAPPLVFQVIAARQSGSSASASPAAGSPRSADTSSGTAAEPRSFPVNPREDGIFFLFRSQYERIKREAETHWDAGFRAQSLAVLRRAERDLISGGAVADLRREAEAQLSLGYTEDERWVPRVPLTAAAAGFLFVFLVLGLTALSRRRGKKPDPRPPGFMYGMALLGTALIGFSALMWLLSGVHPGSKHKPAVVSACTVYRVPSPDGAAAAEFPEGQPVEIITAAEDWVYIESFDGRSGWTERKFTIPY</sequence>
<keyword evidence="4" id="KW-1185">Reference proteome</keyword>
<dbReference type="Proteomes" id="UP000595917">
    <property type="component" value="Chromosome"/>
</dbReference>
<dbReference type="Gene3D" id="2.30.30.40">
    <property type="entry name" value="SH3 Domains"/>
    <property type="match status" value="1"/>
</dbReference>
<dbReference type="EMBL" id="CP067089">
    <property type="protein sequence ID" value="QQO08949.1"/>
    <property type="molecule type" value="Genomic_DNA"/>
</dbReference>
<evidence type="ECO:0008006" key="5">
    <source>
        <dbReference type="Google" id="ProtNLM"/>
    </source>
</evidence>
<evidence type="ECO:0000313" key="4">
    <source>
        <dbReference type="Proteomes" id="UP000595917"/>
    </source>
</evidence>
<feature type="transmembrane region" description="Helical" evidence="2">
    <location>
        <begin position="401"/>
        <end position="423"/>
    </location>
</feature>
<protein>
    <recommendedName>
        <fullName evidence="5">SH3 domain-containing protein</fullName>
    </recommendedName>
</protein>
<dbReference type="AlphaFoldDB" id="A0A7T7XM82"/>
<keyword evidence="2" id="KW-0812">Transmembrane</keyword>
<evidence type="ECO:0000256" key="1">
    <source>
        <dbReference type="SAM" id="MobiDB-lite"/>
    </source>
</evidence>
<keyword evidence="2" id="KW-0472">Membrane</keyword>
<feature type="region of interest" description="Disordered" evidence="1">
    <location>
        <begin position="262"/>
        <end position="289"/>
    </location>
</feature>
<feature type="compositionally biased region" description="Low complexity" evidence="1">
    <location>
        <begin position="262"/>
        <end position="275"/>
    </location>
</feature>
<dbReference type="KEGG" id="bhc:JFL75_18765"/>
<evidence type="ECO:0000313" key="3">
    <source>
        <dbReference type="EMBL" id="QQO08949.1"/>
    </source>
</evidence>
<accession>A0A7T7XM82</accession>
<name>A0A7T7XM82_9SPIR</name>
<dbReference type="InterPro" id="IPR010466">
    <property type="entry name" value="DUF1058"/>
</dbReference>
<organism evidence="3 4">
    <name type="scientific">Breznakiella homolactica</name>
    <dbReference type="NCBI Taxonomy" id="2798577"/>
    <lineage>
        <taxon>Bacteria</taxon>
        <taxon>Pseudomonadati</taxon>
        <taxon>Spirochaetota</taxon>
        <taxon>Spirochaetia</taxon>
        <taxon>Spirochaetales</taxon>
        <taxon>Breznakiellaceae</taxon>
        <taxon>Breznakiella</taxon>
    </lineage>
</organism>
<proteinExistence type="predicted"/>
<gene>
    <name evidence="3" type="ORF">JFL75_18765</name>
</gene>